<organism evidence="1 2">
    <name type="scientific">Ktedonobacter racemifer DSM 44963</name>
    <dbReference type="NCBI Taxonomy" id="485913"/>
    <lineage>
        <taxon>Bacteria</taxon>
        <taxon>Bacillati</taxon>
        <taxon>Chloroflexota</taxon>
        <taxon>Ktedonobacteria</taxon>
        <taxon>Ktedonobacterales</taxon>
        <taxon>Ktedonobacteraceae</taxon>
        <taxon>Ktedonobacter</taxon>
    </lineage>
</organism>
<dbReference type="AlphaFoldDB" id="D6TG81"/>
<evidence type="ECO:0000313" key="1">
    <source>
        <dbReference type="EMBL" id="EFH88783.1"/>
    </source>
</evidence>
<evidence type="ECO:0000313" key="2">
    <source>
        <dbReference type="Proteomes" id="UP000004508"/>
    </source>
</evidence>
<gene>
    <name evidence="1" type="ORF">Krac_10281</name>
</gene>
<keyword evidence="2" id="KW-1185">Reference proteome</keyword>
<dbReference type="Proteomes" id="UP000004508">
    <property type="component" value="Unassembled WGS sequence"/>
</dbReference>
<dbReference type="InParanoid" id="D6TG81"/>
<reference evidence="1 2" key="1">
    <citation type="journal article" date="2011" name="Stand. Genomic Sci.">
        <title>Non-contiguous finished genome sequence and contextual data of the filamentous soil bacterium Ktedonobacter racemifer type strain (SOSP1-21).</title>
        <authorList>
            <person name="Chang Y.J."/>
            <person name="Land M."/>
            <person name="Hauser L."/>
            <person name="Chertkov O."/>
            <person name="Del Rio T.G."/>
            <person name="Nolan M."/>
            <person name="Copeland A."/>
            <person name="Tice H."/>
            <person name="Cheng J.F."/>
            <person name="Lucas S."/>
            <person name="Han C."/>
            <person name="Goodwin L."/>
            <person name="Pitluck S."/>
            <person name="Ivanova N."/>
            <person name="Ovchinikova G."/>
            <person name="Pati A."/>
            <person name="Chen A."/>
            <person name="Palaniappan K."/>
            <person name="Mavromatis K."/>
            <person name="Liolios K."/>
            <person name="Brettin T."/>
            <person name="Fiebig A."/>
            <person name="Rohde M."/>
            <person name="Abt B."/>
            <person name="Goker M."/>
            <person name="Detter J.C."/>
            <person name="Woyke T."/>
            <person name="Bristow J."/>
            <person name="Eisen J.A."/>
            <person name="Markowitz V."/>
            <person name="Hugenholtz P."/>
            <person name="Kyrpides N.C."/>
            <person name="Klenk H.P."/>
            <person name="Lapidus A."/>
        </authorList>
    </citation>
    <scope>NUCLEOTIDE SEQUENCE [LARGE SCALE GENOMIC DNA]</scope>
    <source>
        <strain evidence="2">DSM 44963</strain>
    </source>
</reference>
<comment type="caution">
    <text evidence="1">The sequence shown here is derived from an EMBL/GenBank/DDBJ whole genome shotgun (WGS) entry which is preliminary data.</text>
</comment>
<sequence>MRKELWEMLAQFLILTFDASSFKMAETLLQLAQEP</sequence>
<accession>D6TG81</accession>
<dbReference type="EMBL" id="ADVG01000001">
    <property type="protein sequence ID" value="EFH88783.1"/>
    <property type="molecule type" value="Genomic_DNA"/>
</dbReference>
<protein>
    <submittedName>
        <fullName evidence="1">Uncharacterized protein</fullName>
    </submittedName>
</protein>
<name>D6TG81_KTERA</name>
<proteinExistence type="predicted"/>